<feature type="region of interest" description="Disordered" evidence="2">
    <location>
        <begin position="801"/>
        <end position="905"/>
    </location>
</feature>
<dbReference type="InterPro" id="IPR000198">
    <property type="entry name" value="RhoGAP_dom"/>
</dbReference>
<feature type="compositionally biased region" description="Polar residues" evidence="2">
    <location>
        <begin position="87"/>
        <end position="105"/>
    </location>
</feature>
<protein>
    <recommendedName>
        <fullName evidence="3">Rho-GAP domain-containing protein</fullName>
    </recommendedName>
</protein>
<feature type="compositionally biased region" description="Polar residues" evidence="2">
    <location>
        <begin position="1"/>
        <end position="18"/>
    </location>
</feature>
<dbReference type="InterPro" id="IPR008936">
    <property type="entry name" value="Rho_GTPase_activation_prot"/>
</dbReference>
<feature type="region of interest" description="Disordered" evidence="2">
    <location>
        <begin position="155"/>
        <end position="181"/>
    </location>
</feature>
<evidence type="ECO:0000259" key="3">
    <source>
        <dbReference type="PROSITE" id="PS50238"/>
    </source>
</evidence>
<gene>
    <name evidence="4" type="ORF">Q9L58_005562</name>
</gene>
<evidence type="ECO:0000313" key="5">
    <source>
        <dbReference type="Proteomes" id="UP001447188"/>
    </source>
</evidence>
<feature type="compositionally biased region" description="Low complexity" evidence="2">
    <location>
        <begin position="639"/>
        <end position="658"/>
    </location>
</feature>
<keyword evidence="5" id="KW-1185">Reference proteome</keyword>
<dbReference type="SUPFAM" id="SSF48350">
    <property type="entry name" value="GTPase activation domain, GAP"/>
    <property type="match status" value="1"/>
</dbReference>
<feature type="coiled-coil region" evidence="1">
    <location>
        <begin position="913"/>
        <end position="970"/>
    </location>
</feature>
<reference evidence="4 5" key="1">
    <citation type="submission" date="2024-02" db="EMBL/GenBank/DDBJ databases">
        <title>Discinaceae phylogenomics.</title>
        <authorList>
            <person name="Dirks A.C."/>
            <person name="James T.Y."/>
        </authorList>
    </citation>
    <scope>NUCLEOTIDE SEQUENCE [LARGE SCALE GENOMIC DNA]</scope>
    <source>
        <strain evidence="4 5">ACD0624</strain>
    </source>
</reference>
<dbReference type="PROSITE" id="PS50238">
    <property type="entry name" value="RHOGAP"/>
    <property type="match status" value="1"/>
</dbReference>
<dbReference type="Pfam" id="PF00620">
    <property type="entry name" value="RhoGAP"/>
    <property type="match status" value="1"/>
</dbReference>
<accession>A0ABR3GHU9</accession>
<feature type="compositionally biased region" description="Polar residues" evidence="2">
    <location>
        <begin position="680"/>
        <end position="691"/>
    </location>
</feature>
<dbReference type="Gene3D" id="1.10.555.10">
    <property type="entry name" value="Rho GTPase activation protein"/>
    <property type="match status" value="1"/>
</dbReference>
<evidence type="ECO:0000313" key="4">
    <source>
        <dbReference type="EMBL" id="KAL0635514.1"/>
    </source>
</evidence>
<feature type="region of interest" description="Disordered" evidence="2">
    <location>
        <begin position="1"/>
        <end position="27"/>
    </location>
</feature>
<feature type="region of interest" description="Disordered" evidence="2">
    <location>
        <begin position="552"/>
        <end position="604"/>
    </location>
</feature>
<dbReference type="EMBL" id="JBBBZM010000068">
    <property type="protein sequence ID" value="KAL0635514.1"/>
    <property type="molecule type" value="Genomic_DNA"/>
</dbReference>
<evidence type="ECO:0000256" key="2">
    <source>
        <dbReference type="SAM" id="MobiDB-lite"/>
    </source>
</evidence>
<feature type="domain" description="Rho-GAP" evidence="3">
    <location>
        <begin position="252"/>
        <end position="525"/>
    </location>
</feature>
<name>A0ABR3GHU9_9PEZI</name>
<dbReference type="SMART" id="SM00324">
    <property type="entry name" value="RhoGAP"/>
    <property type="match status" value="1"/>
</dbReference>
<dbReference type="Proteomes" id="UP001447188">
    <property type="component" value="Unassembled WGS sequence"/>
</dbReference>
<evidence type="ECO:0000256" key="1">
    <source>
        <dbReference type="SAM" id="Coils"/>
    </source>
</evidence>
<feature type="compositionally biased region" description="Low complexity" evidence="2">
    <location>
        <begin position="163"/>
        <end position="179"/>
    </location>
</feature>
<sequence length="1001" mass="109961">MADSGFQPSKPSSQNVSRGGTLPRSLFSSRNIVEEHPSETTDSFDLGITSQLLGADSLPKERKSSVRGHSLTMRSMRSFRFHLDGNRSVNSTTDTSTYPSNTVSRSQTISSAWSGMSNRLFTESLSGATSEKPTDVFTGQFDKLAKKHGIQTFPESFKTQPTSISVSSASDANKSSGDSTPVLHGNKLWNRLLGRTPSTVDVSKSYGNMKLSLGRKRGGSISDLAAIGRGKRDSLKGMHLEDMIRLGGVSPFALPEGLSPGDLLIPTCMHASASYILQHASDGNKGLKTPGLFRVSGNLNTTYALYDHYQRQFEENNNDAVVQTIALAKLPSSIKFHVHDVAHLFKKLLHGLPGGLLGSPEIFQALYNIHSFVYPDPSLDEHMSRKVKPRMIALAIAAINLHFRIALICSVFGLLRAVSLASEQEPESKLRDPHSTFEAMKEDALGIIFGPLLLGDKSDQILLQDVEDRGGLLVLPKITPGPDTSSRRGRYSLRHSSAYTKMQTEKTKRASLVCEMLIDNWEDISSQLKKIDALNITAQAYDLPSLQQELPEENQEERLLSQSIRASRSESMRSRRGSTIRSRVASDAESMNHLHSLNPPSFHKPPQLEDLMLFSNRNSMEDDVHLNVSQVGAPPMSPVPEVASPSRSAVVSSGSSSPNWEAINPETPLQTPIRKRNFHGQPSQLRQSTQAEDIGTPSSVVSSAPPSPGLEVAAQAATRFQRAFLANEPRMESGVAISAPVLASSKTFRTPNAKRIGSEIPELAFTPTSFELGGFDLNSDPETTPRPLNIRNKTLKAKTPPAFSIFEDKPGPKPKTPKLPSSPILTLTRPNSKAEVKLTPKKTQLSARLHERPPTRRHLPESPTTPLQPSTPNRRPRTTSIDSDFEDRYIWQGPETSSPTKKGRGNSALYAEIRRLQRLVDLKTEEAVQAKKDLELAQSITGAGTLGHMLRETQEEVKVWKNRAEWAEKQLRTKAVVEIKRGVEGPRPMTPKNGRVRYSLG</sequence>
<feature type="compositionally biased region" description="Basic and acidic residues" evidence="2">
    <location>
        <begin position="848"/>
        <end position="860"/>
    </location>
</feature>
<feature type="region of interest" description="Disordered" evidence="2">
    <location>
        <begin position="85"/>
        <end position="105"/>
    </location>
</feature>
<keyword evidence="1" id="KW-0175">Coiled coil</keyword>
<organism evidence="4 5">
    <name type="scientific">Discina gigas</name>
    <dbReference type="NCBI Taxonomy" id="1032678"/>
    <lineage>
        <taxon>Eukaryota</taxon>
        <taxon>Fungi</taxon>
        <taxon>Dikarya</taxon>
        <taxon>Ascomycota</taxon>
        <taxon>Pezizomycotina</taxon>
        <taxon>Pezizomycetes</taxon>
        <taxon>Pezizales</taxon>
        <taxon>Discinaceae</taxon>
        <taxon>Discina</taxon>
    </lineage>
</organism>
<feature type="region of interest" description="Disordered" evidence="2">
    <location>
        <begin position="629"/>
        <end position="710"/>
    </location>
</feature>
<proteinExistence type="predicted"/>
<comment type="caution">
    <text evidence="4">The sequence shown here is derived from an EMBL/GenBank/DDBJ whole genome shotgun (WGS) entry which is preliminary data.</text>
</comment>
<feature type="compositionally biased region" description="Polar residues" evidence="2">
    <location>
        <begin position="862"/>
        <end position="882"/>
    </location>
</feature>